<feature type="transmembrane region" description="Helical" evidence="8">
    <location>
        <begin position="140"/>
        <end position="161"/>
    </location>
</feature>
<dbReference type="InterPro" id="IPR004761">
    <property type="entry name" value="Spore_GerAB"/>
</dbReference>
<comment type="similarity">
    <text evidence="2">Belongs to the amino acid-polyamine-organocation (APC) superfamily. Spore germination protein (SGP) (TC 2.A.3.9) family.</text>
</comment>
<evidence type="ECO:0000256" key="6">
    <source>
        <dbReference type="ARBA" id="ARBA00022989"/>
    </source>
</evidence>
<feature type="transmembrane region" description="Helical" evidence="8">
    <location>
        <begin position="115"/>
        <end position="134"/>
    </location>
</feature>
<sequence>MQRMTHLQILSLASASYLPLAYWIFAGIGVKYAHIDALWAMLGVIAVSYIMAWGHQWINDRLPHTGGFDIVVLVCGRWMGTIIGIVYVPCYLLFVAISSYFFASMMKSYFPETPRFIFLISFLLLSWRGAWGGIENLGRVASIVFPMTLIGNVVSCIAVIVRGEYKWIPTQMVNLHATWLGVLHLFPLYLGFNIFLMLNPYYRASRMSNWYCYISVSVAGVAMLVSFFAVVSNLGWFAPEHLLYPMQFTFSLLHLKGFLIERIGIVIIILATAYSVLFTSNHMWCQAMLIARILGQPEEDYRRFSVIVVAVITGMSMSVPNGAVALWIYDHVLVPISWSLLLGVPLFLVIMALIRRAHVKRFSQ</sequence>
<feature type="transmembrane region" description="Helical" evidence="8">
    <location>
        <begin position="304"/>
        <end position="329"/>
    </location>
</feature>
<evidence type="ECO:0000256" key="4">
    <source>
        <dbReference type="ARBA" id="ARBA00022544"/>
    </source>
</evidence>
<keyword evidence="3" id="KW-0813">Transport</keyword>
<protein>
    <submittedName>
        <fullName evidence="9">GerAB/ArcD/ProY family transporter</fullName>
    </submittedName>
</protein>
<keyword evidence="10" id="KW-1185">Reference proteome</keyword>
<feature type="transmembrane region" description="Helical" evidence="8">
    <location>
        <begin position="6"/>
        <end position="25"/>
    </location>
</feature>
<evidence type="ECO:0000313" key="9">
    <source>
        <dbReference type="EMBL" id="MFD1673395.1"/>
    </source>
</evidence>
<comment type="caution">
    <text evidence="9">The sequence shown here is derived from an EMBL/GenBank/DDBJ whole genome shotgun (WGS) entry which is preliminary data.</text>
</comment>
<reference evidence="10" key="1">
    <citation type="journal article" date="2019" name="Int. J. Syst. Evol. Microbiol.">
        <title>The Global Catalogue of Microorganisms (GCM) 10K type strain sequencing project: providing services to taxonomists for standard genome sequencing and annotation.</title>
        <authorList>
            <consortium name="The Broad Institute Genomics Platform"/>
            <consortium name="The Broad Institute Genome Sequencing Center for Infectious Disease"/>
            <person name="Wu L."/>
            <person name="Ma J."/>
        </authorList>
    </citation>
    <scope>NUCLEOTIDE SEQUENCE [LARGE SCALE GENOMIC DNA]</scope>
    <source>
        <strain evidence="10">CGMCC 1.12286</strain>
    </source>
</reference>
<evidence type="ECO:0000256" key="3">
    <source>
        <dbReference type="ARBA" id="ARBA00022448"/>
    </source>
</evidence>
<comment type="subcellular location">
    <subcellularLocation>
        <location evidence="1">Membrane</location>
        <topology evidence="1">Multi-pass membrane protein</topology>
    </subcellularLocation>
</comment>
<feature type="transmembrane region" description="Helical" evidence="8">
    <location>
        <begin position="210"/>
        <end position="230"/>
    </location>
</feature>
<evidence type="ECO:0000256" key="1">
    <source>
        <dbReference type="ARBA" id="ARBA00004141"/>
    </source>
</evidence>
<evidence type="ECO:0000256" key="7">
    <source>
        <dbReference type="ARBA" id="ARBA00023136"/>
    </source>
</evidence>
<evidence type="ECO:0000256" key="2">
    <source>
        <dbReference type="ARBA" id="ARBA00007998"/>
    </source>
</evidence>
<accession>A0ABW4JBT1</accession>
<keyword evidence="5 8" id="KW-0812">Transmembrane</keyword>
<evidence type="ECO:0000313" key="10">
    <source>
        <dbReference type="Proteomes" id="UP001597079"/>
    </source>
</evidence>
<feature type="transmembrane region" description="Helical" evidence="8">
    <location>
        <begin position="335"/>
        <end position="354"/>
    </location>
</feature>
<name>A0ABW4JBT1_9BACL</name>
<evidence type="ECO:0000256" key="5">
    <source>
        <dbReference type="ARBA" id="ARBA00022692"/>
    </source>
</evidence>
<proteinExistence type="inferred from homology"/>
<dbReference type="PANTHER" id="PTHR34975">
    <property type="entry name" value="SPORE GERMINATION PROTEIN A2"/>
    <property type="match status" value="1"/>
</dbReference>
<dbReference type="Pfam" id="PF03845">
    <property type="entry name" value="Spore_permease"/>
    <property type="match status" value="1"/>
</dbReference>
<keyword evidence="4" id="KW-0309">Germination</keyword>
<dbReference type="EMBL" id="JBHUCX010000004">
    <property type="protein sequence ID" value="MFD1673395.1"/>
    <property type="molecule type" value="Genomic_DNA"/>
</dbReference>
<gene>
    <name evidence="9" type="ORF">ACFSB2_01485</name>
</gene>
<organism evidence="9 10">
    <name type="scientific">Alicyclobacillus fodiniaquatilis</name>
    <dbReference type="NCBI Taxonomy" id="1661150"/>
    <lineage>
        <taxon>Bacteria</taxon>
        <taxon>Bacillati</taxon>
        <taxon>Bacillota</taxon>
        <taxon>Bacilli</taxon>
        <taxon>Bacillales</taxon>
        <taxon>Alicyclobacillaceae</taxon>
        <taxon>Alicyclobacillus</taxon>
    </lineage>
</organism>
<keyword evidence="6 8" id="KW-1133">Transmembrane helix</keyword>
<feature type="transmembrane region" description="Helical" evidence="8">
    <location>
        <begin position="37"/>
        <end position="58"/>
    </location>
</feature>
<feature type="transmembrane region" description="Helical" evidence="8">
    <location>
        <begin position="173"/>
        <end position="198"/>
    </location>
</feature>
<dbReference type="RefSeq" id="WP_377940779.1">
    <property type="nucleotide sequence ID" value="NZ_JBHUCX010000004.1"/>
</dbReference>
<feature type="transmembrane region" description="Helical" evidence="8">
    <location>
        <begin position="265"/>
        <end position="284"/>
    </location>
</feature>
<evidence type="ECO:0000256" key="8">
    <source>
        <dbReference type="SAM" id="Phobius"/>
    </source>
</evidence>
<feature type="transmembrane region" description="Helical" evidence="8">
    <location>
        <begin position="78"/>
        <end position="103"/>
    </location>
</feature>
<dbReference type="PANTHER" id="PTHR34975:SF2">
    <property type="entry name" value="SPORE GERMINATION PROTEIN A2"/>
    <property type="match status" value="1"/>
</dbReference>
<keyword evidence="7 8" id="KW-0472">Membrane</keyword>
<dbReference type="Proteomes" id="UP001597079">
    <property type="component" value="Unassembled WGS sequence"/>
</dbReference>